<evidence type="ECO:0000259" key="9">
    <source>
        <dbReference type="PROSITE" id="PS50146"/>
    </source>
</evidence>
<keyword evidence="7" id="KW-0443">Lipid metabolism</keyword>
<sequence length="321" mass="35936">MAKIKKLEVIYNRKAGNGQSKDSWEKVAEFLGKNDINFKMHQTKQDGDGVMIAKILADGLDPATMILVIGGDGTLNQSLNGVMQSNHPDTPLAYIPSGSGNDFSRGIKIKKQKPLILLQKILAMEKPVSIDVAKASNLKTKVTNYFVNNIGIGFDASTVYYTNHSKRKNILNHLRLGTLSYVSSLIKVIRLQKGFPIKVEYNGQSKDFDNAYIVTATNHPYFGGGIAIDPKANPFDHKLDLVVVNKITGKTFVKLFVKLLTNGSHLQDKNVWYIQEPSFTVYDKHIEHGQMDGEELGQHEFAIHFETTSHKFWLPINTIDY</sequence>
<dbReference type="Proteomes" id="UP000051647">
    <property type="component" value="Unassembled WGS sequence"/>
</dbReference>
<dbReference type="NCBIfam" id="TIGR00147">
    <property type="entry name" value="YegS/Rv2252/BmrU family lipid kinase"/>
    <property type="match status" value="1"/>
</dbReference>
<evidence type="ECO:0000256" key="2">
    <source>
        <dbReference type="ARBA" id="ARBA00005983"/>
    </source>
</evidence>
<keyword evidence="7" id="KW-0594">Phospholipid biosynthesis</keyword>
<keyword evidence="8" id="KW-1208">Phospholipid metabolism</keyword>
<dbReference type="PANTHER" id="PTHR12358:SF54">
    <property type="entry name" value="SPHINGOSINE KINASE RELATED PROTEIN"/>
    <property type="match status" value="1"/>
</dbReference>
<dbReference type="eggNOG" id="COG1597">
    <property type="taxonomic scope" value="Bacteria"/>
</dbReference>
<keyword evidence="4" id="KW-0547">Nucleotide-binding</keyword>
<keyword evidence="5" id="KW-0418">Kinase</keyword>
<dbReference type="Pfam" id="PF19279">
    <property type="entry name" value="YegS_C"/>
    <property type="match status" value="1"/>
</dbReference>
<dbReference type="InterPro" id="IPR001206">
    <property type="entry name" value="Diacylglycerol_kinase_cat_dom"/>
</dbReference>
<dbReference type="InterPro" id="IPR045540">
    <property type="entry name" value="YegS/DAGK_C"/>
</dbReference>
<protein>
    <recommendedName>
        <fullName evidence="9">DAGKc domain-containing protein</fullName>
    </recommendedName>
</protein>
<dbReference type="OrthoDB" id="9786026at2"/>
<dbReference type="GO" id="GO:0008654">
    <property type="term" value="P:phospholipid biosynthetic process"/>
    <property type="evidence" value="ECO:0007669"/>
    <property type="project" value="UniProtKB-KW"/>
</dbReference>
<dbReference type="GO" id="GO:0016301">
    <property type="term" value="F:kinase activity"/>
    <property type="evidence" value="ECO:0007669"/>
    <property type="project" value="UniProtKB-KW"/>
</dbReference>
<dbReference type="Gene3D" id="2.60.200.40">
    <property type="match status" value="1"/>
</dbReference>
<dbReference type="AlphaFoldDB" id="A0A0R1SET7"/>
<reference evidence="10 11" key="1">
    <citation type="journal article" date="2015" name="Genome Announc.">
        <title>Expanding the biotechnology potential of lactobacilli through comparative genomics of 213 strains and associated genera.</title>
        <authorList>
            <person name="Sun Z."/>
            <person name="Harris H.M."/>
            <person name="McCann A."/>
            <person name="Guo C."/>
            <person name="Argimon S."/>
            <person name="Zhang W."/>
            <person name="Yang X."/>
            <person name="Jeffery I.B."/>
            <person name="Cooney J.C."/>
            <person name="Kagawa T.F."/>
            <person name="Liu W."/>
            <person name="Song Y."/>
            <person name="Salvetti E."/>
            <person name="Wrobel A."/>
            <person name="Rasinkangas P."/>
            <person name="Parkhill J."/>
            <person name="Rea M.C."/>
            <person name="O'Sullivan O."/>
            <person name="Ritari J."/>
            <person name="Douillard F.P."/>
            <person name="Paul Ross R."/>
            <person name="Yang R."/>
            <person name="Briner A.E."/>
            <person name="Felis G.E."/>
            <person name="de Vos W.M."/>
            <person name="Barrangou R."/>
            <person name="Klaenhammer T.R."/>
            <person name="Caufield P.W."/>
            <person name="Cui Y."/>
            <person name="Zhang H."/>
            <person name="O'Toole P.W."/>
        </authorList>
    </citation>
    <scope>NUCLEOTIDE SEQUENCE [LARGE SCALE GENOMIC DNA]</scope>
    <source>
        <strain evidence="10 11">DSM 14857</strain>
    </source>
</reference>
<keyword evidence="7" id="KW-0444">Lipid biosynthesis</keyword>
<evidence type="ECO:0000256" key="4">
    <source>
        <dbReference type="ARBA" id="ARBA00022741"/>
    </source>
</evidence>
<dbReference type="GO" id="GO:0005524">
    <property type="term" value="F:ATP binding"/>
    <property type="evidence" value="ECO:0007669"/>
    <property type="project" value="UniProtKB-KW"/>
</dbReference>
<dbReference type="InterPro" id="IPR050187">
    <property type="entry name" value="Lipid_Phosphate_FormReg"/>
</dbReference>
<comment type="caution">
    <text evidence="10">The sequence shown here is derived from an EMBL/GenBank/DDBJ whole genome shotgun (WGS) entry which is preliminary data.</text>
</comment>
<evidence type="ECO:0000256" key="5">
    <source>
        <dbReference type="ARBA" id="ARBA00022777"/>
    </source>
</evidence>
<evidence type="ECO:0000256" key="1">
    <source>
        <dbReference type="ARBA" id="ARBA00001946"/>
    </source>
</evidence>
<dbReference type="Gene3D" id="3.40.50.10330">
    <property type="entry name" value="Probable inorganic polyphosphate/atp-NAD kinase, domain 1"/>
    <property type="match status" value="1"/>
</dbReference>
<dbReference type="InterPro" id="IPR005218">
    <property type="entry name" value="Diacylglycerol/lipid_kinase"/>
</dbReference>
<comment type="similarity">
    <text evidence="2">Belongs to the diacylglycerol/lipid kinase family.</text>
</comment>
<feature type="domain" description="DAGKc" evidence="9">
    <location>
        <begin position="2"/>
        <end position="139"/>
    </location>
</feature>
<dbReference type="InterPro" id="IPR017438">
    <property type="entry name" value="ATP-NAD_kinase_N"/>
</dbReference>
<organism evidence="10 11">
    <name type="scientific">Companilactobacillus versmoldensis DSM 14857 = KCTC 3814</name>
    <dbReference type="NCBI Taxonomy" id="1423815"/>
    <lineage>
        <taxon>Bacteria</taxon>
        <taxon>Bacillati</taxon>
        <taxon>Bacillota</taxon>
        <taxon>Bacilli</taxon>
        <taxon>Lactobacillales</taxon>
        <taxon>Lactobacillaceae</taxon>
        <taxon>Companilactobacillus</taxon>
    </lineage>
</organism>
<evidence type="ECO:0000256" key="6">
    <source>
        <dbReference type="ARBA" id="ARBA00022840"/>
    </source>
</evidence>
<name>A0A0R1SET7_9LACO</name>
<dbReference type="InterPro" id="IPR016064">
    <property type="entry name" value="NAD/diacylglycerol_kinase_sf"/>
</dbReference>
<gene>
    <name evidence="10" type="ORF">FC27_GL001423</name>
</gene>
<dbReference type="SMART" id="SM00046">
    <property type="entry name" value="DAGKc"/>
    <property type="match status" value="1"/>
</dbReference>
<evidence type="ECO:0000256" key="3">
    <source>
        <dbReference type="ARBA" id="ARBA00022679"/>
    </source>
</evidence>
<evidence type="ECO:0000313" key="10">
    <source>
        <dbReference type="EMBL" id="KRL67885.1"/>
    </source>
</evidence>
<dbReference type="SUPFAM" id="SSF111331">
    <property type="entry name" value="NAD kinase/diacylglycerol kinase-like"/>
    <property type="match status" value="1"/>
</dbReference>
<keyword evidence="6" id="KW-0067">ATP-binding</keyword>
<dbReference type="PROSITE" id="PS50146">
    <property type="entry name" value="DAGK"/>
    <property type="match status" value="1"/>
</dbReference>
<evidence type="ECO:0000313" key="11">
    <source>
        <dbReference type="Proteomes" id="UP000051647"/>
    </source>
</evidence>
<keyword evidence="11" id="KW-1185">Reference proteome</keyword>
<dbReference type="RefSeq" id="WP_010623834.1">
    <property type="nucleotide sequence ID" value="NZ_AZFA01000003.1"/>
</dbReference>
<proteinExistence type="inferred from homology"/>
<dbReference type="EMBL" id="AZFA01000003">
    <property type="protein sequence ID" value="KRL67885.1"/>
    <property type="molecule type" value="Genomic_DNA"/>
</dbReference>
<comment type="cofactor">
    <cofactor evidence="1">
        <name>Mg(2+)</name>
        <dbReference type="ChEBI" id="CHEBI:18420"/>
    </cofactor>
</comment>
<keyword evidence="3" id="KW-0808">Transferase</keyword>
<accession>A0A0R1SET7</accession>
<dbReference type="PANTHER" id="PTHR12358">
    <property type="entry name" value="SPHINGOSINE KINASE"/>
    <property type="match status" value="1"/>
</dbReference>
<dbReference type="PATRIC" id="fig|1423815.3.peg.1457"/>
<dbReference type="STRING" id="1423815.FC27_GL001423"/>
<dbReference type="Pfam" id="PF00781">
    <property type="entry name" value="DAGK_cat"/>
    <property type="match status" value="1"/>
</dbReference>
<evidence type="ECO:0000256" key="7">
    <source>
        <dbReference type="ARBA" id="ARBA00023209"/>
    </source>
</evidence>
<evidence type="ECO:0000256" key="8">
    <source>
        <dbReference type="ARBA" id="ARBA00023264"/>
    </source>
</evidence>